<dbReference type="Proteomes" id="UP000033612">
    <property type="component" value="Unassembled WGS sequence"/>
</dbReference>
<comment type="similarity">
    <text evidence="1">Belongs to the LacAB/RpiB family.</text>
</comment>
<dbReference type="HOGENOM" id="CLU_091396_4_1_9"/>
<evidence type="ECO:0000313" key="6">
    <source>
        <dbReference type="EMBL" id="KJY59582.1"/>
    </source>
</evidence>
<feature type="binding site" evidence="5">
    <location>
        <position position="104"/>
    </location>
    <ligand>
        <name>D-ribulose 5-phosphate</name>
        <dbReference type="ChEBI" id="CHEBI:58121"/>
    </ligand>
</feature>
<dbReference type="GO" id="GO:0004751">
    <property type="term" value="F:ribose-5-phosphate isomerase activity"/>
    <property type="evidence" value="ECO:0007669"/>
    <property type="project" value="TreeGrafter"/>
</dbReference>
<dbReference type="NCBIfam" id="NF004051">
    <property type="entry name" value="PRK05571.1"/>
    <property type="match status" value="1"/>
</dbReference>
<gene>
    <name evidence="6" type="ORF">JF75_03300</name>
</gene>
<evidence type="ECO:0000256" key="4">
    <source>
        <dbReference type="PIRSR" id="PIRSR005384-1"/>
    </source>
</evidence>
<comment type="caution">
    <text evidence="6">The sequence shown here is derived from an EMBL/GenBank/DDBJ whole genome shotgun (WGS) entry which is preliminary data.</text>
</comment>
<dbReference type="PATRIC" id="fig|1218506.3.peg.371"/>
<keyword evidence="7" id="KW-1185">Reference proteome</keyword>
<dbReference type="NCBIfam" id="TIGR01120">
    <property type="entry name" value="rpiB"/>
    <property type="match status" value="1"/>
</dbReference>
<keyword evidence="2" id="KW-0423">Lactose metabolism</keyword>
<proteinExistence type="inferred from homology"/>
<feature type="active site" description="Proton acceptor" evidence="4">
    <location>
        <position position="70"/>
    </location>
</feature>
<feature type="binding site" evidence="5">
    <location>
        <position position="114"/>
    </location>
    <ligand>
        <name>D-ribulose 5-phosphate</name>
        <dbReference type="ChEBI" id="CHEBI:58121"/>
    </ligand>
</feature>
<dbReference type="Gene3D" id="3.40.1400.10">
    <property type="entry name" value="Sugar-phosphate isomerase, RpiB/LacA/LacB"/>
    <property type="match status" value="1"/>
</dbReference>
<feature type="active site" description="Proton donor" evidence="4">
    <location>
        <position position="103"/>
    </location>
</feature>
<dbReference type="SUPFAM" id="SSF89623">
    <property type="entry name" value="Ribose/Galactose isomerase RpiB/AlsB"/>
    <property type="match status" value="1"/>
</dbReference>
<protein>
    <submittedName>
        <fullName evidence="6">Putative ribose 5-phosphate isomerase</fullName>
    </submittedName>
</protein>
<dbReference type="InterPro" id="IPR004785">
    <property type="entry name" value="RpiB"/>
</dbReference>
<evidence type="ECO:0000256" key="1">
    <source>
        <dbReference type="ARBA" id="ARBA00008754"/>
    </source>
</evidence>
<evidence type="ECO:0000256" key="3">
    <source>
        <dbReference type="ARBA" id="ARBA00023235"/>
    </source>
</evidence>
<evidence type="ECO:0000256" key="2">
    <source>
        <dbReference type="ARBA" id="ARBA00022736"/>
    </source>
</evidence>
<evidence type="ECO:0000256" key="5">
    <source>
        <dbReference type="PIRSR" id="PIRSR005384-2"/>
    </source>
</evidence>
<accession>A0A0F4LL62</accession>
<feature type="binding site" evidence="5">
    <location>
        <position position="141"/>
    </location>
    <ligand>
        <name>D-ribulose 5-phosphate</name>
        <dbReference type="ChEBI" id="CHEBI:58121"/>
    </ligand>
</feature>
<dbReference type="GO" id="GO:0019316">
    <property type="term" value="P:D-allose catabolic process"/>
    <property type="evidence" value="ECO:0007669"/>
    <property type="project" value="TreeGrafter"/>
</dbReference>
<dbReference type="GO" id="GO:0005988">
    <property type="term" value="P:lactose metabolic process"/>
    <property type="evidence" value="ECO:0007669"/>
    <property type="project" value="UniProtKB-KW"/>
</dbReference>
<dbReference type="GO" id="GO:0009052">
    <property type="term" value="P:pentose-phosphate shunt, non-oxidative branch"/>
    <property type="evidence" value="ECO:0007669"/>
    <property type="project" value="TreeGrafter"/>
</dbReference>
<feature type="binding site" evidence="5">
    <location>
        <begin position="13"/>
        <end position="14"/>
    </location>
    <ligand>
        <name>D-ribulose 5-phosphate</name>
        <dbReference type="ChEBI" id="CHEBI:58121"/>
    </ligand>
</feature>
<dbReference type="STRING" id="1218506.JF75_03300"/>
<feature type="binding site" evidence="5">
    <location>
        <position position="137"/>
    </location>
    <ligand>
        <name>D-ribulose 5-phosphate</name>
        <dbReference type="ChEBI" id="CHEBI:58121"/>
    </ligand>
</feature>
<dbReference type="InterPro" id="IPR003500">
    <property type="entry name" value="RpiB_LacA_LacB"/>
</dbReference>
<dbReference type="Pfam" id="PF02502">
    <property type="entry name" value="LacAB_rpiB"/>
    <property type="match status" value="1"/>
</dbReference>
<reference evidence="6 7" key="1">
    <citation type="submission" date="2015-01" db="EMBL/GenBank/DDBJ databases">
        <title>Comparative genomics of the lactic acid bacteria isolated from the honey bee gut.</title>
        <authorList>
            <person name="Ellegaard K.M."/>
            <person name="Tamarit D."/>
            <person name="Javelind E."/>
            <person name="Olofsson T."/>
            <person name="Andersson S.G."/>
            <person name="Vasquez A."/>
        </authorList>
    </citation>
    <scope>NUCLEOTIDE SEQUENCE [LARGE SCALE GENOMIC DNA]</scope>
    <source>
        <strain evidence="6 7">Hma2</strain>
    </source>
</reference>
<dbReference type="AlphaFoldDB" id="A0A0F4LL62"/>
<dbReference type="PANTHER" id="PTHR30345:SF0">
    <property type="entry name" value="DNA DAMAGE-REPAIR_TOLERATION PROTEIN DRT102"/>
    <property type="match status" value="1"/>
</dbReference>
<feature type="binding site" evidence="5">
    <location>
        <begin position="71"/>
        <end position="75"/>
    </location>
    <ligand>
        <name>D-ribulose 5-phosphate</name>
        <dbReference type="ChEBI" id="CHEBI:58121"/>
    </ligand>
</feature>
<sequence>MVAKKIKIAFGSDHVGLELKPTIMEYVKSLGYEVYDFGTKSNERTDYPIYGQKVGKAVANGDYDLGIVICGTGVGISLAANKVKGIRACVCSDCYSAKLSRMHNNTNVLAFGSRVVGPELAKMIVKNWLEAKYIGGRHERRVEELAAIESDDEQKFVELEHSQEFDGKEQFEDQSL</sequence>
<dbReference type="NCBIfam" id="TIGR00689">
    <property type="entry name" value="rpiB_lacA_lacB"/>
    <property type="match status" value="1"/>
</dbReference>
<organism evidence="6 7">
    <name type="scientific">Lactobacillus kimbladii</name>
    <dbReference type="NCBI Taxonomy" id="1218506"/>
    <lineage>
        <taxon>Bacteria</taxon>
        <taxon>Bacillati</taxon>
        <taxon>Bacillota</taxon>
        <taxon>Bacilli</taxon>
        <taxon>Lactobacillales</taxon>
        <taxon>Lactobacillaceae</taxon>
        <taxon>Lactobacillus</taxon>
    </lineage>
</organism>
<dbReference type="PIRSF" id="PIRSF005384">
    <property type="entry name" value="RpiB_LacA_B"/>
    <property type="match status" value="1"/>
</dbReference>
<name>A0A0F4LL62_9LACO</name>
<dbReference type="PANTHER" id="PTHR30345">
    <property type="entry name" value="RIBOSE-5-PHOSPHATE ISOMERASE B"/>
    <property type="match status" value="1"/>
</dbReference>
<evidence type="ECO:0000313" key="7">
    <source>
        <dbReference type="Proteomes" id="UP000033612"/>
    </source>
</evidence>
<dbReference type="InterPro" id="IPR036569">
    <property type="entry name" value="RpiB_LacA_LacB_sf"/>
</dbReference>
<dbReference type="EMBL" id="JXLH01000004">
    <property type="protein sequence ID" value="KJY59582.1"/>
    <property type="molecule type" value="Genomic_DNA"/>
</dbReference>
<keyword evidence="3 6" id="KW-0413">Isomerase</keyword>